<proteinExistence type="predicted"/>
<evidence type="ECO:0000256" key="1">
    <source>
        <dbReference type="SAM" id="MobiDB-lite"/>
    </source>
</evidence>
<evidence type="ECO:0000313" key="3">
    <source>
        <dbReference type="Proteomes" id="UP000756703"/>
    </source>
</evidence>
<reference evidence="2" key="1">
    <citation type="submission" date="2020-07" db="EMBL/GenBank/DDBJ databases">
        <title>Huge and variable diversity of episymbiotic CPR bacteria and DPANN archaea in groundwater ecosystems.</title>
        <authorList>
            <person name="He C.Y."/>
            <person name="Keren R."/>
            <person name="Whittaker M."/>
            <person name="Farag I.F."/>
            <person name="Doudna J."/>
            <person name="Cate J.H.D."/>
            <person name="Banfield J.F."/>
        </authorList>
    </citation>
    <scope>NUCLEOTIDE SEQUENCE</scope>
    <source>
        <strain evidence="2">NC_groundwater_1225_Ag_S-0.1um_56_177</strain>
    </source>
</reference>
<sequence length="152" mass="17151">MLTTHPKEDSTLIQLKFIDPLKDPDGLTGLACTFSESHRDEQVMRFIGESLNRRNLISAVSELARHLSAKERDGRVEGTEALGEFKRCLQQHDNFEVRRLSTVNQQNGLREFVRTFRYQFVREPVPGPLPLPASAPSWALSGRQDPGGGSEY</sequence>
<comment type="caution">
    <text evidence="2">The sequence shown here is derived from an EMBL/GenBank/DDBJ whole genome shotgun (WGS) entry which is preliminary data.</text>
</comment>
<dbReference type="EMBL" id="JACQMI010000005">
    <property type="protein sequence ID" value="MBI4132646.1"/>
    <property type="molecule type" value="Genomic_DNA"/>
</dbReference>
<organism evidence="2 3">
    <name type="scientific">Candidatus Sungiibacteriota bacterium</name>
    <dbReference type="NCBI Taxonomy" id="2750080"/>
    <lineage>
        <taxon>Bacteria</taxon>
        <taxon>Candidatus Sungiibacteriota</taxon>
    </lineage>
</organism>
<evidence type="ECO:0000313" key="2">
    <source>
        <dbReference type="EMBL" id="MBI4132646.1"/>
    </source>
</evidence>
<name>A0A932YWE5_9BACT</name>
<dbReference type="Proteomes" id="UP000756703">
    <property type="component" value="Unassembled WGS sequence"/>
</dbReference>
<dbReference type="AlphaFoldDB" id="A0A932YWE5"/>
<accession>A0A932YWE5</accession>
<protein>
    <submittedName>
        <fullName evidence="2">Uncharacterized protein</fullName>
    </submittedName>
</protein>
<gene>
    <name evidence="2" type="ORF">HY473_00905</name>
</gene>
<feature type="region of interest" description="Disordered" evidence="1">
    <location>
        <begin position="130"/>
        <end position="152"/>
    </location>
</feature>